<accession>A0AAV0WEN8</accession>
<comment type="caution">
    <text evidence="1">The sequence shown here is derived from an EMBL/GenBank/DDBJ whole genome shotgun (WGS) entry which is preliminary data.</text>
</comment>
<protein>
    <submittedName>
        <fullName evidence="1">Uncharacterized protein</fullName>
    </submittedName>
</protein>
<reference evidence="1 2" key="1">
    <citation type="submission" date="2023-01" db="EMBL/GenBank/DDBJ databases">
        <authorList>
            <person name="Whitehead M."/>
        </authorList>
    </citation>
    <scope>NUCLEOTIDE SEQUENCE [LARGE SCALE GENOMIC DNA]</scope>
</reference>
<gene>
    <name evidence="1" type="ORF">MEUPH1_LOCUS10405</name>
</gene>
<sequence>MILDDLFDIAQADALEVIKIKEDRDFLISQRQKGRPGSMLGIDLKIINKEKRAEERLKIIEERRKRTYEESEIHGQENNYITVNIMY</sequence>
<proteinExistence type="predicted"/>
<evidence type="ECO:0000313" key="1">
    <source>
        <dbReference type="EMBL" id="CAI6354394.1"/>
    </source>
</evidence>
<organism evidence="1 2">
    <name type="scientific">Macrosiphum euphorbiae</name>
    <name type="common">potato aphid</name>
    <dbReference type="NCBI Taxonomy" id="13131"/>
    <lineage>
        <taxon>Eukaryota</taxon>
        <taxon>Metazoa</taxon>
        <taxon>Ecdysozoa</taxon>
        <taxon>Arthropoda</taxon>
        <taxon>Hexapoda</taxon>
        <taxon>Insecta</taxon>
        <taxon>Pterygota</taxon>
        <taxon>Neoptera</taxon>
        <taxon>Paraneoptera</taxon>
        <taxon>Hemiptera</taxon>
        <taxon>Sternorrhyncha</taxon>
        <taxon>Aphidomorpha</taxon>
        <taxon>Aphidoidea</taxon>
        <taxon>Aphididae</taxon>
        <taxon>Macrosiphini</taxon>
        <taxon>Macrosiphum</taxon>
    </lineage>
</organism>
<dbReference type="Proteomes" id="UP001160148">
    <property type="component" value="Unassembled WGS sequence"/>
</dbReference>
<dbReference type="AlphaFoldDB" id="A0AAV0WEN8"/>
<keyword evidence="2" id="KW-1185">Reference proteome</keyword>
<dbReference type="EMBL" id="CARXXK010000002">
    <property type="protein sequence ID" value="CAI6354394.1"/>
    <property type="molecule type" value="Genomic_DNA"/>
</dbReference>
<evidence type="ECO:0000313" key="2">
    <source>
        <dbReference type="Proteomes" id="UP001160148"/>
    </source>
</evidence>
<name>A0AAV0WEN8_9HEMI</name>